<evidence type="ECO:0000256" key="4">
    <source>
        <dbReference type="ARBA" id="ARBA00022679"/>
    </source>
</evidence>
<dbReference type="InterPro" id="IPR001173">
    <property type="entry name" value="Glyco_trans_2-like"/>
</dbReference>
<evidence type="ECO:0000256" key="5">
    <source>
        <dbReference type="ARBA" id="ARBA00022944"/>
    </source>
</evidence>
<dbReference type="EMBL" id="BOOU01000007">
    <property type="protein sequence ID" value="GII75598.1"/>
    <property type="molecule type" value="Genomic_DNA"/>
</dbReference>
<dbReference type="InterPro" id="IPR043148">
    <property type="entry name" value="TagF_C"/>
</dbReference>
<keyword evidence="9" id="KW-1185">Reference proteome</keyword>
<sequence>MRPDVSVVLIASDASPPLTRALASALDQSLRHLEVVVVDEATTGAVERAVARRADPRVRHIRRASRGAGCGGPRNAGLDAARAPFVIFLDPDGELPKHACRSLLDELERTGADFAAGQVTRRAAGGRAQRYRPELYRPRRVVEGIRAEPSMFFDGFATNKLYRTAFLHDHGLRFAEATHYADHVFTAALFCAARRFAVVPWVVYHRHGRPGGLDQADLRHRVAAARAADAVLRDGGCSGLVGARQRRFLDQDLPGHLARLPGEPVARARELAAATAPYLAELEPGALAGAEPMTRVCCHLILTGRIADLLVAARSLTVPVAPPRHAVRVDGRTYWGTRADPGLDITDLRLAELPFGASRIRHEIAEVHAAGTVLSLTVRTYDPFAVLRRRRTAATLVLGGLRVPLAPRRQPDGGYLSHVEADLSGVRLDRTGGRDARVVFTRSDGHRTGDRLLADPVMAPLVLAVRGHEVTVGPAGRDAALRVAWRPARRPHPAAGARGLLALAGRPAVKRWVYRGLARVLPRRRDLAIFEADLGTARTGNPRYLHEEIVRRGLPLRVCWSLREPGRHRAGGGPAVRRLGWRYVWVLARAAYRVDTHGFPPDFPKPRGTRHLQTWHGQPLKTVGLDVPGARGDFAGPPERIRAAAAQWDAVVSPGPEFERTFVPAFDYTGTVLGFGSPRCDVLVNGDPSAGPRVRAALEIPDGRKVLLYAPTYRDLSRGTGSSIRVDLAELAEALAGEWVVLLRPHPAERFRVPERVRHAVRPAGRYPEVNDLILASDALLSDYSSIICDYACTGRPILLYADDLERYARVERGLYHDLPEIAPGPVLATTAEVVAALRDLPAVTARYADRYADFARRFCAEENGKAASRVVDAFFHPAGPGAPPP</sequence>
<evidence type="ECO:0000259" key="7">
    <source>
        <dbReference type="Pfam" id="PF00535"/>
    </source>
</evidence>
<dbReference type="GO" id="GO:0047355">
    <property type="term" value="F:CDP-glycerol glycerophosphotransferase activity"/>
    <property type="evidence" value="ECO:0007669"/>
    <property type="project" value="InterPro"/>
</dbReference>
<dbReference type="Gene3D" id="3.90.550.10">
    <property type="entry name" value="Spore Coat Polysaccharide Biosynthesis Protein SpsA, Chain A"/>
    <property type="match status" value="1"/>
</dbReference>
<dbReference type="InterPro" id="IPR029044">
    <property type="entry name" value="Nucleotide-diphossugar_trans"/>
</dbReference>
<dbReference type="PANTHER" id="PTHR37316">
    <property type="entry name" value="TEICHOIC ACID GLYCEROL-PHOSPHATE PRIMASE"/>
    <property type="match status" value="1"/>
</dbReference>
<proteinExistence type="inferred from homology"/>
<keyword evidence="3" id="KW-1003">Cell membrane</keyword>
<dbReference type="GO" id="GO:0005886">
    <property type="term" value="C:plasma membrane"/>
    <property type="evidence" value="ECO:0007669"/>
    <property type="project" value="UniProtKB-SubCell"/>
</dbReference>
<dbReference type="SUPFAM" id="SSF53448">
    <property type="entry name" value="Nucleotide-diphospho-sugar transferases"/>
    <property type="match status" value="1"/>
</dbReference>
<gene>
    <name evidence="8" type="ORF">Sru01_05800</name>
</gene>
<organism evidence="8 9">
    <name type="scientific">Sphaerisporangium rufum</name>
    <dbReference type="NCBI Taxonomy" id="1381558"/>
    <lineage>
        <taxon>Bacteria</taxon>
        <taxon>Bacillati</taxon>
        <taxon>Actinomycetota</taxon>
        <taxon>Actinomycetes</taxon>
        <taxon>Streptosporangiales</taxon>
        <taxon>Streptosporangiaceae</taxon>
        <taxon>Sphaerisporangium</taxon>
    </lineage>
</organism>
<dbReference type="SUPFAM" id="SSF53756">
    <property type="entry name" value="UDP-Glycosyltransferase/glycogen phosphorylase"/>
    <property type="match status" value="1"/>
</dbReference>
<dbReference type="PANTHER" id="PTHR37316:SF3">
    <property type="entry name" value="TEICHOIC ACID GLYCEROL-PHOSPHATE TRANSFERASE"/>
    <property type="match status" value="1"/>
</dbReference>
<name>A0A919UZH8_9ACTN</name>
<keyword evidence="6" id="KW-0472">Membrane</keyword>
<comment type="caution">
    <text evidence="8">The sequence shown here is derived from an EMBL/GenBank/DDBJ whole genome shotgun (WGS) entry which is preliminary data.</text>
</comment>
<dbReference type="GO" id="GO:0019350">
    <property type="term" value="P:teichoic acid biosynthetic process"/>
    <property type="evidence" value="ECO:0007669"/>
    <property type="project" value="UniProtKB-KW"/>
</dbReference>
<feature type="domain" description="Glycosyltransferase 2-like" evidence="7">
    <location>
        <begin position="6"/>
        <end position="168"/>
    </location>
</feature>
<evidence type="ECO:0000313" key="9">
    <source>
        <dbReference type="Proteomes" id="UP000655287"/>
    </source>
</evidence>
<keyword evidence="5" id="KW-0777">Teichoic acid biosynthesis</keyword>
<evidence type="ECO:0000256" key="3">
    <source>
        <dbReference type="ARBA" id="ARBA00022475"/>
    </source>
</evidence>
<dbReference type="Pfam" id="PF00535">
    <property type="entry name" value="Glycos_transf_2"/>
    <property type="match status" value="1"/>
</dbReference>
<accession>A0A919UZH8</accession>
<comment type="subcellular location">
    <subcellularLocation>
        <location evidence="1">Cell membrane</location>
        <topology evidence="1">Peripheral membrane protein</topology>
    </subcellularLocation>
</comment>
<evidence type="ECO:0000313" key="8">
    <source>
        <dbReference type="EMBL" id="GII75598.1"/>
    </source>
</evidence>
<comment type="similarity">
    <text evidence="2">Belongs to the CDP-glycerol glycerophosphotransferase family.</text>
</comment>
<dbReference type="Gene3D" id="3.40.50.12580">
    <property type="match status" value="1"/>
</dbReference>
<protein>
    <recommendedName>
        <fullName evidence="7">Glycosyltransferase 2-like domain-containing protein</fullName>
    </recommendedName>
</protein>
<dbReference type="CDD" id="cd00761">
    <property type="entry name" value="Glyco_tranf_GTA_type"/>
    <property type="match status" value="1"/>
</dbReference>
<keyword evidence="4" id="KW-0808">Transferase</keyword>
<dbReference type="RefSeq" id="WP_203982245.1">
    <property type="nucleotide sequence ID" value="NZ_BOOU01000007.1"/>
</dbReference>
<reference evidence="8" key="1">
    <citation type="submission" date="2021-01" db="EMBL/GenBank/DDBJ databases">
        <title>Whole genome shotgun sequence of Sphaerisporangium rufum NBRC 109079.</title>
        <authorList>
            <person name="Komaki H."/>
            <person name="Tamura T."/>
        </authorList>
    </citation>
    <scope>NUCLEOTIDE SEQUENCE</scope>
    <source>
        <strain evidence="8">NBRC 109079</strain>
    </source>
</reference>
<evidence type="ECO:0000256" key="2">
    <source>
        <dbReference type="ARBA" id="ARBA00010488"/>
    </source>
</evidence>
<dbReference type="Gene3D" id="3.40.50.11820">
    <property type="match status" value="1"/>
</dbReference>
<dbReference type="AlphaFoldDB" id="A0A919UZH8"/>
<dbReference type="InterPro" id="IPR051612">
    <property type="entry name" value="Teichoic_Acid_Biosynth"/>
</dbReference>
<evidence type="ECO:0000256" key="1">
    <source>
        <dbReference type="ARBA" id="ARBA00004202"/>
    </source>
</evidence>
<dbReference type="InterPro" id="IPR043149">
    <property type="entry name" value="TagF_N"/>
</dbReference>
<dbReference type="InterPro" id="IPR007554">
    <property type="entry name" value="Glycerophosphate_synth"/>
</dbReference>
<dbReference type="Proteomes" id="UP000655287">
    <property type="component" value="Unassembled WGS sequence"/>
</dbReference>
<evidence type="ECO:0000256" key="6">
    <source>
        <dbReference type="ARBA" id="ARBA00023136"/>
    </source>
</evidence>
<dbReference type="Pfam" id="PF04464">
    <property type="entry name" value="Glyphos_transf"/>
    <property type="match status" value="1"/>
</dbReference>